<comment type="caution">
    <text evidence="1">The sequence shown here is derived from an EMBL/GenBank/DDBJ whole genome shotgun (WGS) entry which is preliminary data.</text>
</comment>
<name>A0AAU9VMF2_9CNID</name>
<dbReference type="Proteomes" id="UP001159428">
    <property type="component" value="Unassembled WGS sequence"/>
</dbReference>
<keyword evidence="2" id="KW-1185">Reference proteome</keyword>
<reference evidence="1 2" key="1">
    <citation type="submission" date="2022-05" db="EMBL/GenBank/DDBJ databases">
        <authorList>
            <consortium name="Genoscope - CEA"/>
            <person name="William W."/>
        </authorList>
    </citation>
    <scope>NUCLEOTIDE SEQUENCE [LARGE SCALE GENOMIC DNA]</scope>
</reference>
<organism evidence="1 2">
    <name type="scientific">Pocillopora meandrina</name>
    <dbReference type="NCBI Taxonomy" id="46732"/>
    <lineage>
        <taxon>Eukaryota</taxon>
        <taxon>Metazoa</taxon>
        <taxon>Cnidaria</taxon>
        <taxon>Anthozoa</taxon>
        <taxon>Hexacorallia</taxon>
        <taxon>Scleractinia</taxon>
        <taxon>Astrocoeniina</taxon>
        <taxon>Pocilloporidae</taxon>
        <taxon>Pocillopora</taxon>
    </lineage>
</organism>
<proteinExistence type="predicted"/>
<feature type="non-terminal residue" evidence="1">
    <location>
        <position position="68"/>
    </location>
</feature>
<accession>A0AAU9VMF2</accession>
<protein>
    <submittedName>
        <fullName evidence="1">Uncharacterized protein</fullName>
    </submittedName>
</protein>
<dbReference type="AlphaFoldDB" id="A0AAU9VMF2"/>
<evidence type="ECO:0000313" key="1">
    <source>
        <dbReference type="EMBL" id="CAH3031315.1"/>
    </source>
</evidence>
<sequence length="68" mass="7648">MILRSQPGWRICAVGTGTRHKMIGAILVFSCKCVRRLHSTSSLFSVVFLCLILPTQEFILEKSAKIVR</sequence>
<gene>
    <name evidence="1" type="ORF">PMEA_00001319</name>
</gene>
<evidence type="ECO:0000313" key="2">
    <source>
        <dbReference type="Proteomes" id="UP001159428"/>
    </source>
</evidence>
<dbReference type="EMBL" id="CALNXJ010000001">
    <property type="protein sequence ID" value="CAH3031315.1"/>
    <property type="molecule type" value="Genomic_DNA"/>
</dbReference>